<dbReference type="GO" id="GO:0009103">
    <property type="term" value="P:lipopolysaccharide biosynthetic process"/>
    <property type="evidence" value="ECO:0007669"/>
    <property type="project" value="TreeGrafter"/>
</dbReference>
<evidence type="ECO:0000256" key="1">
    <source>
        <dbReference type="SAM" id="Phobius"/>
    </source>
</evidence>
<feature type="transmembrane region" description="Helical" evidence="1">
    <location>
        <begin position="96"/>
        <end position="118"/>
    </location>
</feature>
<dbReference type="InterPro" id="IPR050879">
    <property type="entry name" value="Acyltransferase_3"/>
</dbReference>
<accession>A0A5F1YCX7</accession>
<feature type="domain" description="Acyltransferase 3" evidence="2">
    <location>
        <begin position="4"/>
        <end position="332"/>
    </location>
</feature>
<dbReference type="Pfam" id="PF01757">
    <property type="entry name" value="Acyl_transf_3"/>
    <property type="match status" value="1"/>
</dbReference>
<dbReference type="PANTHER" id="PTHR23028:SF53">
    <property type="entry name" value="ACYL_TRANSF_3 DOMAIN-CONTAINING PROTEIN"/>
    <property type="match status" value="1"/>
</dbReference>
<comment type="caution">
    <text evidence="4">The sequence shown here is derived from an EMBL/GenBank/DDBJ whole genome shotgun (WGS) entry which is preliminary data.</text>
</comment>
<dbReference type="InterPro" id="IPR043968">
    <property type="entry name" value="SGNH"/>
</dbReference>
<feature type="transmembrane region" description="Helical" evidence="1">
    <location>
        <begin position="229"/>
        <end position="251"/>
    </location>
</feature>
<evidence type="ECO:0000313" key="4">
    <source>
        <dbReference type="EMBL" id="TGK35565.1"/>
    </source>
</evidence>
<proteinExistence type="predicted"/>
<dbReference type="GO" id="GO:0016747">
    <property type="term" value="F:acyltransferase activity, transferring groups other than amino-acyl groups"/>
    <property type="evidence" value="ECO:0007669"/>
    <property type="project" value="InterPro"/>
</dbReference>
<evidence type="ECO:0000259" key="3">
    <source>
        <dbReference type="Pfam" id="PF19040"/>
    </source>
</evidence>
<dbReference type="AlphaFoldDB" id="A0A5F1YCX7"/>
<organism evidence="4 5">
    <name type="scientific">Leptospira gomenensis</name>
    <dbReference type="NCBI Taxonomy" id="2484974"/>
    <lineage>
        <taxon>Bacteria</taxon>
        <taxon>Pseudomonadati</taxon>
        <taxon>Spirochaetota</taxon>
        <taxon>Spirochaetia</taxon>
        <taxon>Leptospirales</taxon>
        <taxon>Leptospiraceae</taxon>
        <taxon>Leptospira</taxon>
    </lineage>
</organism>
<gene>
    <name evidence="4" type="ORF">EHQ17_06475</name>
</gene>
<feature type="transmembrane region" description="Helical" evidence="1">
    <location>
        <begin position="71"/>
        <end position="90"/>
    </location>
</feature>
<feature type="transmembrane region" description="Helical" evidence="1">
    <location>
        <begin position="285"/>
        <end position="303"/>
    </location>
</feature>
<dbReference type="GO" id="GO:0016020">
    <property type="term" value="C:membrane"/>
    <property type="evidence" value="ECO:0007669"/>
    <property type="project" value="TreeGrafter"/>
</dbReference>
<evidence type="ECO:0000313" key="5">
    <source>
        <dbReference type="Proteomes" id="UP000298277"/>
    </source>
</evidence>
<reference evidence="4" key="1">
    <citation type="journal article" date="2019" name="PLoS Negl. Trop. Dis.">
        <title>Revisiting the worldwide diversity of Leptospira species in the environment.</title>
        <authorList>
            <person name="Vincent A.T."/>
            <person name="Schiettekatte O."/>
            <person name="Bourhy P."/>
            <person name="Veyrier F.J."/>
            <person name="Picardeau M."/>
        </authorList>
    </citation>
    <scope>NUCLEOTIDE SEQUENCE [LARGE SCALE GENOMIC DNA]</scope>
    <source>
        <strain evidence="4">201800299</strain>
    </source>
</reference>
<keyword evidence="1" id="KW-1133">Transmembrane helix</keyword>
<dbReference type="Proteomes" id="UP000298277">
    <property type="component" value="Unassembled WGS sequence"/>
</dbReference>
<sequence length="681" mass="77736">MYRKEIDGLRAIAVLAVILNHFDKKILPGGFLGVDIFYVLSGFVITASLSEKKYISFREYTVGFWTRRIKRLAPALFLCVSITLLLTFLFSSPQIAASFLTLHTGIFSLFGLSNLFLYGKAADYFSTIAELNAFTHTWSLGVEEQFYLVFPFLTWISGFVTKRKNGVRNFLILLSILSSISVIYYIKLSFTNPVKAFYLMPTRFWELALGSISFLLSQKVSTEKKRNGLFLDRIVSVCFASILILLCLPQSGVYSEFSPLPVVLSTSVLLFAVEKQFLTARFLSLKPFVYMGTISYSLYLWHWSVLSVSRWTIGVNLWTAPFQLTFIFLFAIVSHKFLERPLRYSDWPELSIGPYFKIGPIGYFFMTAALISSVTLFVVIPRYTTGKLYLGKWALLEKKGVETLQDDDSHDGFEWKAKSCILSSNDEVGKKILPQNCSFGNFKEAKRRFLVIGNSFSAAEIEMFKILESSGEGAVMITSSWGAAPVPNVDYKGHWDEANRYYWNEVIPELIGKLRPEDVVLMINDGAPYSPETFTKSSAKNLNVLENGLESFIRSAAQKGLFVVYQSANPMLRESNCTPDLATPQSWHVFGEPPCNYYSRQTSLRRRKEYHDLLLRLRDKHDNFFVLDLFDVFCPSELCRFYDDNGVFLYRDEFSHPSVEAGRLSQPELLKTIRSIPFSKR</sequence>
<feature type="transmembrane region" description="Helical" evidence="1">
    <location>
        <begin position="196"/>
        <end position="217"/>
    </location>
</feature>
<dbReference type="InterPro" id="IPR002656">
    <property type="entry name" value="Acyl_transf_3_dom"/>
</dbReference>
<keyword evidence="5" id="KW-1185">Reference proteome</keyword>
<keyword evidence="4" id="KW-0012">Acyltransferase</keyword>
<feature type="transmembrane region" description="Helical" evidence="1">
    <location>
        <begin position="355"/>
        <end position="380"/>
    </location>
</feature>
<feature type="transmembrane region" description="Helical" evidence="1">
    <location>
        <begin position="315"/>
        <end position="334"/>
    </location>
</feature>
<feature type="transmembrane region" description="Helical" evidence="1">
    <location>
        <begin position="29"/>
        <end position="50"/>
    </location>
</feature>
<dbReference type="Pfam" id="PF19040">
    <property type="entry name" value="SGNH"/>
    <property type="match status" value="1"/>
</dbReference>
<name>A0A5F1YCX7_9LEPT</name>
<feature type="domain" description="SGNH" evidence="3">
    <location>
        <begin position="432"/>
        <end position="670"/>
    </location>
</feature>
<dbReference type="PANTHER" id="PTHR23028">
    <property type="entry name" value="ACETYLTRANSFERASE"/>
    <property type="match status" value="1"/>
</dbReference>
<evidence type="ECO:0000259" key="2">
    <source>
        <dbReference type="Pfam" id="PF01757"/>
    </source>
</evidence>
<dbReference type="RefSeq" id="WP_135592587.1">
    <property type="nucleotide sequence ID" value="NZ_RQEZ01000107.1"/>
</dbReference>
<keyword evidence="1" id="KW-0812">Transmembrane</keyword>
<dbReference type="EMBL" id="RQFA01000028">
    <property type="protein sequence ID" value="TGK35565.1"/>
    <property type="molecule type" value="Genomic_DNA"/>
</dbReference>
<feature type="transmembrane region" description="Helical" evidence="1">
    <location>
        <begin position="170"/>
        <end position="190"/>
    </location>
</feature>
<dbReference type="OrthoDB" id="9796461at2"/>
<keyword evidence="4" id="KW-0808">Transferase</keyword>
<keyword evidence="1" id="KW-0472">Membrane</keyword>
<protein>
    <submittedName>
        <fullName evidence="4">Acyltransferase</fullName>
    </submittedName>
</protein>